<proteinExistence type="predicted"/>
<organism evidence="1 2">
    <name type="scientific">Panagrolaimus sp. PS1159</name>
    <dbReference type="NCBI Taxonomy" id="55785"/>
    <lineage>
        <taxon>Eukaryota</taxon>
        <taxon>Metazoa</taxon>
        <taxon>Ecdysozoa</taxon>
        <taxon>Nematoda</taxon>
        <taxon>Chromadorea</taxon>
        <taxon>Rhabditida</taxon>
        <taxon>Tylenchina</taxon>
        <taxon>Panagrolaimomorpha</taxon>
        <taxon>Panagrolaimoidea</taxon>
        <taxon>Panagrolaimidae</taxon>
        <taxon>Panagrolaimus</taxon>
    </lineage>
</organism>
<dbReference type="Proteomes" id="UP000887580">
    <property type="component" value="Unplaced"/>
</dbReference>
<evidence type="ECO:0000313" key="2">
    <source>
        <dbReference type="WBParaSite" id="PS1159_v2.g1051.t4"/>
    </source>
</evidence>
<protein>
    <submittedName>
        <fullName evidence="2">GPR180/TMEM145 transmembrane domain-containing protein</fullName>
    </submittedName>
</protein>
<dbReference type="WBParaSite" id="PS1159_v2.g1051.t4">
    <property type="protein sequence ID" value="PS1159_v2.g1051.t4"/>
    <property type="gene ID" value="PS1159_v2.g1051"/>
</dbReference>
<sequence>MDEPVHIISRFGIQQLNPLNAENTKGFIYGNITYVGENISVNENNRAALIIVPESQIKTILMESEYAASCGTMLKNFSQIAFEAKCLSGGRRSDMLRWAPCKKDGICEEEDKPKLIIPGYQFTFRIDEPIAPEYWYILLLSCTLNDKCNWTTSTRNYQIEYDIWLINGNNAFSKQFSYEEQDIIHIYMFALLMYIALALGQLRATSLIRQNVLPRRQRLINTVIGLKIAGLILQATDTYIFAFFGKSTVLFMFVGELCRVCAISTDTYIFAFFGKSTVLFMFVGELCRVCAICCLILLLLLLSRGWAIQQRSSIAYSNRVHYFWCLLTTIHIILFIYGFITPKAYLKTNTFDFLSNRGLVILRLVQGLWFFIEIKRTIKREPDDERIVFLVHFGAAYMVWFVYLLGLGVIAAFISEIWRLKIVLEIWRLKIVLAISTFANFVAIACLVHLFWPTGSNRKFFVHDGHYHHHLERTIHLFWPTGSNRKFFVHDGHYHHHLERTSSTELEDFEKALICDDTDDDEVVVDSKL</sequence>
<evidence type="ECO:0000313" key="1">
    <source>
        <dbReference type="Proteomes" id="UP000887580"/>
    </source>
</evidence>
<accession>A0AC35EVM9</accession>
<reference evidence="2" key="1">
    <citation type="submission" date="2022-11" db="UniProtKB">
        <authorList>
            <consortium name="WormBaseParasite"/>
        </authorList>
    </citation>
    <scope>IDENTIFICATION</scope>
</reference>
<name>A0AC35EVM9_9BILA</name>